<evidence type="ECO:0000313" key="23">
    <source>
        <dbReference type="Proteomes" id="UP000289562"/>
    </source>
</evidence>
<protein>
    <recommendedName>
        <fullName evidence="4">Protein SprT-like</fullName>
    </recommendedName>
</protein>
<dbReference type="PATRIC" id="fig|1352.1358.peg.1604"/>
<evidence type="ECO:0000313" key="13">
    <source>
        <dbReference type="EMBL" id="PZM56027.1"/>
    </source>
</evidence>
<dbReference type="Proteomes" id="UP000194737">
    <property type="component" value="Unassembled WGS sequence"/>
</dbReference>
<feature type="binding site" evidence="4">
    <location>
        <position position="67"/>
    </location>
    <ligand>
        <name>Zn(2+)</name>
        <dbReference type="ChEBI" id="CHEBI:29105"/>
    </ligand>
</feature>
<dbReference type="Proteomes" id="UP000249070">
    <property type="component" value="Unassembled WGS sequence"/>
</dbReference>
<dbReference type="Proteomes" id="UP000070452">
    <property type="component" value="Unassembled WGS sequence"/>
</dbReference>
<evidence type="ECO:0000313" key="18">
    <source>
        <dbReference type="Proteomes" id="UP000183509"/>
    </source>
</evidence>
<dbReference type="InterPro" id="IPR023524">
    <property type="entry name" value="Uncharacterised_SprT-like"/>
</dbReference>
<evidence type="ECO:0000313" key="6">
    <source>
        <dbReference type="EMBL" id="KAB7576090.1"/>
    </source>
</evidence>
<dbReference type="EMBL" id="JAIFOC010000061">
    <property type="protein sequence ID" value="MBX4222789.1"/>
    <property type="molecule type" value="Genomic_DNA"/>
</dbReference>
<organism evidence="7 17">
    <name type="scientific">Enterococcus faecium</name>
    <name type="common">Streptococcus faecium</name>
    <dbReference type="NCBI Taxonomy" id="1352"/>
    <lineage>
        <taxon>Bacteria</taxon>
        <taxon>Bacillati</taxon>
        <taxon>Bacillota</taxon>
        <taxon>Bacilli</taxon>
        <taxon>Lactobacillales</taxon>
        <taxon>Enterococcaceae</taxon>
        <taxon>Enterococcus</taxon>
    </lineage>
</organism>
<dbReference type="Pfam" id="PF10263">
    <property type="entry name" value="SprT-like"/>
    <property type="match status" value="1"/>
</dbReference>
<evidence type="ECO:0000256" key="3">
    <source>
        <dbReference type="ARBA" id="ARBA00022833"/>
    </source>
</evidence>
<reference evidence="16 18" key="3">
    <citation type="submission" date="2016-04" db="EMBL/GenBank/DDBJ databases">
        <authorList>
            <person name="Millard A."/>
        </authorList>
    </citation>
    <scope>NUCLEOTIDE SEQUENCE [LARGE SCALE GENOMIC DNA]</scope>
    <source>
        <strain evidence="16">Isolate 22</strain>
    </source>
</reference>
<dbReference type="Proteomes" id="UP000253144">
    <property type="component" value="Unassembled WGS sequence"/>
</dbReference>
<comment type="cofactor">
    <cofactor evidence="4">
        <name>Zn(2+)</name>
        <dbReference type="ChEBI" id="CHEBI:29105"/>
    </cofactor>
    <text evidence="4">Binds 1 zinc ion.</text>
</comment>
<dbReference type="NCBIfam" id="NF003339">
    <property type="entry name" value="PRK04351.1"/>
    <property type="match status" value="1"/>
</dbReference>
<sequence>MTQEELQQLVEEISLKSFQLPFKHQAMFNPRLRTTGGRYHLNDHHLDFNAKLFEESDEETIAGIIKHELCHYHLHLAGRGYQHKDMDFKYLLKKTGGLRYAPALTKKQIKMEYYRCQDCSATICRKRRIDVRKYRCGRCHGEIKWIETKREDFNEAQKIR</sequence>
<dbReference type="EMBL" id="LRHK01000002">
    <property type="protein sequence ID" value="KWX16962.1"/>
    <property type="molecule type" value="Genomic_DNA"/>
</dbReference>
<evidence type="ECO:0000313" key="9">
    <source>
        <dbReference type="EMBL" id="MBX4222789.1"/>
    </source>
</evidence>
<evidence type="ECO:0000313" key="7">
    <source>
        <dbReference type="EMBL" id="KWX16962.1"/>
    </source>
</evidence>
<evidence type="ECO:0000313" key="11">
    <source>
        <dbReference type="EMBL" id="OOL83068.1"/>
    </source>
</evidence>
<evidence type="ECO:0000313" key="12">
    <source>
        <dbReference type="EMBL" id="OTN99710.1"/>
    </source>
</evidence>
<dbReference type="EMBL" id="MVGJ01000026">
    <property type="protein sequence ID" value="OOL83068.1"/>
    <property type="molecule type" value="Genomic_DNA"/>
</dbReference>
<reference evidence="15 23" key="6">
    <citation type="submission" date="2017-12" db="EMBL/GenBank/DDBJ databases">
        <title>A pool of 800 enterococci isolated from chicken carcass rinse samples from New Zealand.</title>
        <authorList>
            <person name="Zhang J."/>
            <person name="Rogers L."/>
            <person name="Midwinter A."/>
            <person name="French N."/>
        </authorList>
    </citation>
    <scope>NUCLEOTIDE SEQUENCE [LARGE SCALE GENOMIC DNA]</scope>
    <source>
        <strain evidence="15 23">EN697</strain>
    </source>
</reference>
<reference evidence="14 22" key="1">
    <citation type="submission" date="2015-06" db="EMBL/GenBank/DDBJ databases">
        <title>The Genome Sequence of Enterococcus faecium 131EA1.</title>
        <authorList>
            <consortium name="The Broad Institute Genomics Platform"/>
            <consortium name="The Broad Institute Genome Sequencing Center for Infectious Disease"/>
            <person name="Earl A.M."/>
            <person name="Van Tyne D."/>
            <person name="Lebreton F."/>
            <person name="Saavedra J.T."/>
            <person name="Gilmore M.S."/>
            <person name="Manson Mcguire A."/>
            <person name="Clock S."/>
            <person name="Crupain M."/>
            <person name="Rangan U."/>
            <person name="Young S."/>
            <person name="Abouelleil A."/>
            <person name="Cao P."/>
            <person name="Chapman S.B."/>
            <person name="Griggs A."/>
            <person name="Priest M."/>
            <person name="Shea T."/>
            <person name="Wortman J."/>
            <person name="Nusbaum C."/>
            <person name="Birren B."/>
        </authorList>
    </citation>
    <scope>NUCLEOTIDE SEQUENCE [LARGE SCALE GENOMIC DNA]</scope>
    <source>
        <strain evidence="14 22">131EA1</strain>
    </source>
</reference>
<name>A0A132P4T5_ENTFC</name>
<dbReference type="OMA" id="LVHYHLH"/>
<dbReference type="EMBL" id="QHGU01000022">
    <property type="protein sequence ID" value="PZM56027.1"/>
    <property type="molecule type" value="Genomic_DNA"/>
</dbReference>
<comment type="similarity">
    <text evidence="4">Belongs to the SprT family.</text>
</comment>
<evidence type="ECO:0000313" key="20">
    <source>
        <dbReference type="Proteomes" id="UP000194737"/>
    </source>
</evidence>
<evidence type="ECO:0000313" key="19">
    <source>
        <dbReference type="Proteomes" id="UP000191171"/>
    </source>
</evidence>
<feature type="active site" evidence="4">
    <location>
        <position position="68"/>
    </location>
</feature>
<dbReference type="GO" id="GO:0005737">
    <property type="term" value="C:cytoplasm"/>
    <property type="evidence" value="ECO:0007669"/>
    <property type="project" value="UniProtKB-SubCell"/>
</dbReference>
<comment type="subcellular location">
    <subcellularLocation>
        <location evidence="4">Cytoplasm</location>
    </subcellularLocation>
</comment>
<dbReference type="EMBL" id="LEQJ01000003">
    <property type="protein sequence ID" value="RBS34301.1"/>
    <property type="molecule type" value="Genomic_DNA"/>
</dbReference>
<reference evidence="12 20" key="5">
    <citation type="submission" date="2017-05" db="EMBL/GenBank/DDBJ databases">
        <title>The Genome Sequence of Enterococcus faecium 6F2_DIV0138.</title>
        <authorList>
            <consortium name="The Broad Institute Genomics Platform"/>
            <consortium name="The Broad Institute Genomic Center for Infectious Diseases"/>
            <person name="Earl A."/>
            <person name="Manson A."/>
            <person name="Schwartman J."/>
            <person name="Gilmore M."/>
            <person name="Abouelleil A."/>
            <person name="Cao P."/>
            <person name="Chapman S."/>
            <person name="Cusick C."/>
            <person name="Shea T."/>
            <person name="Young S."/>
            <person name="Neafsey D."/>
            <person name="Nusbaum C."/>
            <person name="Birren B."/>
        </authorList>
    </citation>
    <scope>NUCLEOTIDE SEQUENCE [LARGE SCALE GENOMIC DNA]</scope>
    <source>
        <strain evidence="12 20">6F2_DIV0138</strain>
    </source>
</reference>
<evidence type="ECO:0000313" key="14">
    <source>
        <dbReference type="EMBL" id="RBS34301.1"/>
    </source>
</evidence>
<comment type="caution">
    <text evidence="7">The sequence shown here is derived from an EMBL/GenBank/DDBJ whole genome shotgun (WGS) entry which is preliminary data.</text>
</comment>
<reference evidence="7 17" key="2">
    <citation type="submission" date="2016-01" db="EMBL/GenBank/DDBJ databases">
        <title>Molecular Mechanisms for transfer of large genomic segments between Enterococcus faecium strains.</title>
        <authorList>
            <person name="Garcia-Solache M.A."/>
            <person name="Lebreton F."/>
            <person name="Mclaughlin R.E."/>
            <person name="Whiteaker J.D."/>
            <person name="Gilmore M.S."/>
            <person name="Rice L.B."/>
        </authorList>
    </citation>
    <scope>NUCLEOTIDE SEQUENCE [LARGE SCALE GENOMIC DNA]</scope>
    <source>
        <strain evidence="7 17">D344RRF x C68</strain>
    </source>
</reference>
<evidence type="ECO:0000313" key="8">
    <source>
        <dbReference type="EMBL" id="KWX19057.1"/>
    </source>
</evidence>
<reference evidence="6 24" key="8">
    <citation type="submission" date="2019-10" db="EMBL/GenBank/DDBJ databases">
        <title>Evolutionary dynamics of vancomycin-resistant Enterococcus faecium during gastrointestinal tract colonization and bloodstream infection in immunocompromised pediatric patients.</title>
        <authorList>
            <person name="Chilambi G.S."/>
            <person name="Nordstrom H.R."/>
            <person name="Evans D.R."/>
            <person name="Ferrolino J."/>
            <person name="Hayden R.T."/>
            <person name="Maron G.M."/>
            <person name="Vo A.N."/>
            <person name="Gilmore M.S."/>
            <person name="Wolf J."/>
            <person name="Rosch J.W."/>
            <person name="Van Tyne D."/>
        </authorList>
    </citation>
    <scope>NUCLEOTIDE SEQUENCE [LARGE SCALE GENOMIC DNA]</scope>
    <source>
        <strain evidence="6 24">VRECG27</strain>
    </source>
</reference>
<evidence type="ECO:0000313" key="16">
    <source>
        <dbReference type="EMBL" id="SAM47516.1"/>
    </source>
</evidence>
<accession>A0A132P4T5</accession>
<dbReference type="Proteomes" id="UP001260956">
    <property type="component" value="Unassembled WGS sequence"/>
</dbReference>
<dbReference type="Proteomes" id="UP000469871">
    <property type="component" value="Unassembled WGS sequence"/>
</dbReference>
<evidence type="ECO:0000313" key="21">
    <source>
        <dbReference type="Proteomes" id="UP000249070"/>
    </source>
</evidence>
<dbReference type="EMBL" id="WEFP01000001">
    <property type="protein sequence ID" value="KAB7576090.1"/>
    <property type="molecule type" value="Genomic_DNA"/>
</dbReference>
<dbReference type="Proteomes" id="UP000183509">
    <property type="component" value="Unassembled WGS sequence"/>
</dbReference>
<dbReference type="HAMAP" id="MF_00745">
    <property type="entry name" value="SprT_like"/>
    <property type="match status" value="1"/>
</dbReference>
<evidence type="ECO:0000313" key="24">
    <source>
        <dbReference type="Proteomes" id="UP000469871"/>
    </source>
</evidence>
<dbReference type="InterPro" id="IPR006640">
    <property type="entry name" value="SprT-like_domain"/>
</dbReference>
<keyword evidence="2 4" id="KW-0479">Metal-binding</keyword>
<evidence type="ECO:0000313" key="10">
    <source>
        <dbReference type="EMBL" id="MDT2369672.1"/>
    </source>
</evidence>
<dbReference type="Proteomes" id="UP000289562">
    <property type="component" value="Unassembled WGS sequence"/>
</dbReference>
<evidence type="ECO:0000256" key="1">
    <source>
        <dbReference type="ARBA" id="ARBA00022490"/>
    </source>
</evidence>
<evidence type="ECO:0000256" key="4">
    <source>
        <dbReference type="HAMAP-Rule" id="MF_00745"/>
    </source>
</evidence>
<dbReference type="GeneID" id="66454471"/>
<dbReference type="EMBL" id="JARPTX010000014">
    <property type="protein sequence ID" value="MDT2369672.1"/>
    <property type="molecule type" value="Genomic_DNA"/>
</dbReference>
<evidence type="ECO:0000313" key="15">
    <source>
        <dbReference type="EMBL" id="RXU88825.1"/>
    </source>
</evidence>
<proteinExistence type="inferred from homology"/>
<keyword evidence="3 4" id="KW-0862">Zinc</keyword>
<feature type="binding site" evidence="4">
    <location>
        <position position="71"/>
    </location>
    <ligand>
        <name>Zn(2+)</name>
        <dbReference type="ChEBI" id="CHEBI:29105"/>
    </ligand>
</feature>
<feature type="domain" description="SprT-like" evidence="5">
    <location>
        <begin position="4"/>
        <end position="146"/>
    </location>
</feature>
<reference evidence="10" key="10">
    <citation type="submission" date="2023-03" db="EMBL/GenBank/DDBJ databases">
        <authorList>
            <person name="Shen W."/>
            <person name="Cai J."/>
        </authorList>
    </citation>
    <scope>NUCLEOTIDE SEQUENCE</scope>
    <source>
        <strain evidence="10">B1010-2</strain>
    </source>
</reference>
<evidence type="ECO:0000313" key="17">
    <source>
        <dbReference type="Proteomes" id="UP000070452"/>
    </source>
</evidence>
<dbReference type="Proteomes" id="UP001139644">
    <property type="component" value="Unassembled WGS sequence"/>
</dbReference>
<reference evidence="13 21" key="7">
    <citation type="submission" date="2018-05" db="EMBL/GenBank/DDBJ databases">
        <title>Vancomycin-resistant Enterococcus faecium strain from Chelyabinsk, Russia.</title>
        <authorList>
            <person name="Gostev V."/>
            <person name="Goncharov A."/>
            <person name="Kolodzhieva V."/>
            <person name="Suvorov A."/>
            <person name="Sidorenko S."/>
            <person name="Zueva L."/>
        </authorList>
    </citation>
    <scope>NUCLEOTIDE SEQUENCE [LARGE SCALE GENOMIC DNA]</scope>
    <source>
        <strain evidence="13 21">20</strain>
    </source>
</reference>
<dbReference type="Gene3D" id="3.30.2010.10">
    <property type="entry name" value="Metalloproteases ('zincins'), catalytic domain"/>
    <property type="match status" value="1"/>
</dbReference>
<dbReference type="SMART" id="SM00731">
    <property type="entry name" value="SprT"/>
    <property type="match status" value="1"/>
</dbReference>
<reference evidence="11 19" key="4">
    <citation type="submission" date="2017-02" db="EMBL/GenBank/DDBJ databases">
        <title>Clonality and virulence of isolates of VRE in Hematopoietic Stem Cell Transplanted (HSCT) patients.</title>
        <authorList>
            <person name="Marchi A.P."/>
            <person name="Martins R.C."/>
            <person name="Marie S.K."/>
            <person name="Levin A.S."/>
            <person name="Costa S.F."/>
        </authorList>
    </citation>
    <scope>NUCLEOTIDE SEQUENCE [LARGE SCALE GENOMIC DNA]</scope>
    <source>
        <strain evidence="11 19">LIM1759</strain>
    </source>
</reference>
<keyword evidence="1 4" id="KW-0963">Cytoplasm</keyword>
<evidence type="ECO:0000259" key="5">
    <source>
        <dbReference type="SMART" id="SM00731"/>
    </source>
</evidence>
<dbReference type="Proteomes" id="UP000191171">
    <property type="component" value="Unassembled WGS sequence"/>
</dbReference>
<evidence type="ECO:0000313" key="22">
    <source>
        <dbReference type="Proteomes" id="UP000253144"/>
    </source>
</evidence>
<dbReference type="AlphaFoldDB" id="A0A132P4T5"/>
<dbReference type="EMBL" id="PJVH01000019">
    <property type="protein sequence ID" value="RXU88825.1"/>
    <property type="molecule type" value="Genomic_DNA"/>
</dbReference>
<dbReference type="RefSeq" id="WP_002296402.1">
    <property type="nucleotide sequence ID" value="NZ_AP022341.1"/>
</dbReference>
<gene>
    <name evidence="12" type="ORF">A5804_001201</name>
    <name evidence="8" type="ORF">AWT83_11465</name>
    <name evidence="7" type="ORF">AWT83_18345</name>
    <name evidence="11" type="ORF">B1P95_05785</name>
    <name evidence="15" type="ORF">CYQ77_07295</name>
    <name evidence="13" type="ORF">DKP91_06180</name>
    <name evidence="16" type="ORF">DTPHA_601836</name>
    <name evidence="14" type="ORF">EB12_00755</name>
    <name evidence="6" type="ORF">GBM73_01630</name>
    <name evidence="9" type="ORF">KYX88_08165</name>
    <name evidence="10" type="ORF">P6Z85_05795</name>
</gene>
<dbReference type="GO" id="GO:0006950">
    <property type="term" value="P:response to stress"/>
    <property type="evidence" value="ECO:0007669"/>
    <property type="project" value="UniProtKB-ARBA"/>
</dbReference>
<dbReference type="EMBL" id="LRHK01000001">
    <property type="protein sequence ID" value="KWX19057.1"/>
    <property type="molecule type" value="Genomic_DNA"/>
</dbReference>
<dbReference type="STRING" id="1352.AL014_06965"/>
<reference evidence="9" key="9">
    <citation type="journal article" date="2022" name="J. Anim. Sci.">
        <title>Whole genome sequence analyses-based assessment of virulence potential and antimicrobial susceptibilities and resistance of Enterococcus faecium strains isolated from commercial swine and cattle probiotic products.</title>
        <authorList>
            <person name="Shridhar P.B."/>
            <person name="Amachawadi R.G."/>
            <person name="Tokach M."/>
            <person name="Patel I."/>
            <person name="Gangiredla J."/>
            <person name="Mammel M."/>
            <person name="Nagaraja T.G."/>
        </authorList>
    </citation>
    <scope>NUCLEOTIDE SEQUENCE</scope>
    <source>
        <strain evidence="9">EF215</strain>
    </source>
</reference>
<evidence type="ECO:0000256" key="2">
    <source>
        <dbReference type="ARBA" id="ARBA00022723"/>
    </source>
</evidence>
<dbReference type="EMBL" id="FKLM01000032">
    <property type="protein sequence ID" value="SAM47516.1"/>
    <property type="molecule type" value="Genomic_DNA"/>
</dbReference>
<dbReference type="GO" id="GO:0008270">
    <property type="term" value="F:zinc ion binding"/>
    <property type="evidence" value="ECO:0007669"/>
    <property type="project" value="UniProtKB-UniRule"/>
</dbReference>
<dbReference type="EMBL" id="NGLB01000001">
    <property type="protein sequence ID" value="OTN99710.1"/>
    <property type="molecule type" value="Genomic_DNA"/>
</dbReference>